<accession>A0A0U1HR01</accession>
<dbReference type="AlphaFoldDB" id="A0A0U1HR01"/>
<evidence type="ECO:0000313" key="2">
    <source>
        <dbReference type="Proteomes" id="UP000042054"/>
    </source>
</evidence>
<evidence type="ECO:0000313" key="1">
    <source>
        <dbReference type="EMBL" id="CQI88936.1"/>
    </source>
</evidence>
<reference evidence="1 2" key="1">
    <citation type="submission" date="2015-03" db="EMBL/GenBank/DDBJ databases">
        <authorList>
            <person name="Murphy D."/>
        </authorList>
    </citation>
    <scope>NUCLEOTIDE SEQUENCE [LARGE SCALE GENOMIC DNA]</scope>
    <source>
        <strain evidence="1 2">68/02</strain>
    </source>
</reference>
<proteinExistence type="predicted"/>
<dbReference type="Proteomes" id="UP000042054">
    <property type="component" value="Unassembled WGS sequence"/>
</dbReference>
<dbReference type="RefSeq" id="WP_186374723.1">
    <property type="nucleotide sequence ID" value="NZ_CABIHU010000099.1"/>
</dbReference>
<name>A0A0U1HR01_YERRO</name>
<organism evidence="1 2">
    <name type="scientific">Yersinia rohdei</name>
    <dbReference type="NCBI Taxonomy" id="29485"/>
    <lineage>
        <taxon>Bacteria</taxon>
        <taxon>Pseudomonadati</taxon>
        <taxon>Pseudomonadota</taxon>
        <taxon>Gammaproteobacteria</taxon>
        <taxon>Enterobacterales</taxon>
        <taxon>Yersiniaceae</taxon>
        <taxon>Yersinia</taxon>
    </lineage>
</organism>
<gene>
    <name evidence="1" type="ORF">ERS008555_01287</name>
</gene>
<dbReference type="EMBL" id="CTKE01000005">
    <property type="protein sequence ID" value="CQI88936.1"/>
    <property type="molecule type" value="Genomic_DNA"/>
</dbReference>
<protein>
    <submittedName>
        <fullName evidence="1">Uncharacterized protein</fullName>
    </submittedName>
</protein>
<sequence>MRKRRIIKQEEERRHPDSPDGLVMVAAVNKSFAERLIGVFRLAKAGVKDERR</sequence>